<sequence>MGDTEAAIRSEEAATRTLVVMGAGALTVATGGAGAPILAGALAAVAAGAVYDGITTGIESARHHTYDPQGVFGAGTELVEEIHEGKDIRDGVFDTVSIVVGDALMGRTEGLGMTTKVFRVEGESFWKENGTYETRTSQRLFVIDGDIHATDAPSTAFVGPGQEDGNMLFLNFGEEARAHSYYAQRVLQYKDSVEAHTENLRRTEGGDIHPAVAPHNIRIKSFRILTRDAKDVQSRSVPEKWSRWNEANVGIIEVDPTKAPNQYGCTRPQYSPILQNALKGSYKDGTPWFRHLPPRVYELIHKNPIAYGRVRMIILDSKTVVVQALRAEIAQNIKDERDEKTVRSSFVPLAYVKDDYVEKLDTLDVAIPGLRQCRHVKCGRKSSRDPNHGQHYEYLVDFGNNTTRWYPEELISDDLKEEYRQLTLSHAKHVSKVVDTSGDNLVVTHSDGSTETVPKTLMFWLEEPQEDTQMTVKEFDTILHHAHHGNDIATVGGAIAIRNMNGKYMKVTKTNGLEFNSTEFDDAAIFFVIPRSNDKIGLVGEFPSRW</sequence>
<evidence type="ECO:0000313" key="2">
    <source>
        <dbReference type="Proteomes" id="UP000054549"/>
    </source>
</evidence>
<dbReference type="Proteomes" id="UP000054549">
    <property type="component" value="Unassembled WGS sequence"/>
</dbReference>
<reference evidence="1 2" key="1">
    <citation type="submission" date="2014-04" db="EMBL/GenBank/DDBJ databases">
        <title>Evolutionary Origins and Diversification of the Mycorrhizal Mutualists.</title>
        <authorList>
            <consortium name="DOE Joint Genome Institute"/>
            <consortium name="Mycorrhizal Genomics Consortium"/>
            <person name="Kohler A."/>
            <person name="Kuo A."/>
            <person name="Nagy L.G."/>
            <person name="Floudas D."/>
            <person name="Copeland A."/>
            <person name="Barry K.W."/>
            <person name="Cichocki N."/>
            <person name="Veneault-Fourrey C."/>
            <person name="LaButti K."/>
            <person name="Lindquist E.A."/>
            <person name="Lipzen A."/>
            <person name="Lundell T."/>
            <person name="Morin E."/>
            <person name="Murat C."/>
            <person name="Riley R."/>
            <person name="Ohm R."/>
            <person name="Sun H."/>
            <person name="Tunlid A."/>
            <person name="Henrissat B."/>
            <person name="Grigoriev I.V."/>
            <person name="Hibbett D.S."/>
            <person name="Martin F."/>
        </authorList>
    </citation>
    <scope>NUCLEOTIDE SEQUENCE [LARGE SCALE GENOMIC DNA]</scope>
    <source>
        <strain evidence="1 2">Koide BX008</strain>
    </source>
</reference>
<dbReference type="InParanoid" id="A0A0C2WJN8"/>
<organism evidence="1 2">
    <name type="scientific">Amanita muscaria (strain Koide BX008)</name>
    <dbReference type="NCBI Taxonomy" id="946122"/>
    <lineage>
        <taxon>Eukaryota</taxon>
        <taxon>Fungi</taxon>
        <taxon>Dikarya</taxon>
        <taxon>Basidiomycota</taxon>
        <taxon>Agaricomycotina</taxon>
        <taxon>Agaricomycetes</taxon>
        <taxon>Agaricomycetidae</taxon>
        <taxon>Agaricales</taxon>
        <taxon>Pluteineae</taxon>
        <taxon>Amanitaceae</taxon>
        <taxon>Amanita</taxon>
    </lineage>
</organism>
<name>A0A0C2WJN8_AMAMK</name>
<evidence type="ECO:0000313" key="1">
    <source>
        <dbReference type="EMBL" id="KIL61767.1"/>
    </source>
</evidence>
<dbReference type="OrthoDB" id="2799150at2759"/>
<gene>
    <name evidence="1" type="ORF">M378DRAFT_821117</name>
</gene>
<protein>
    <submittedName>
        <fullName evidence="1">Uncharacterized protein</fullName>
    </submittedName>
</protein>
<dbReference type="AlphaFoldDB" id="A0A0C2WJN8"/>
<accession>A0A0C2WJN8</accession>
<proteinExistence type="predicted"/>
<dbReference type="HOGENOM" id="CLU_498711_0_0_1"/>
<dbReference type="EMBL" id="KN818280">
    <property type="protein sequence ID" value="KIL61767.1"/>
    <property type="molecule type" value="Genomic_DNA"/>
</dbReference>
<keyword evidence="2" id="KW-1185">Reference proteome</keyword>